<dbReference type="GO" id="GO:0047974">
    <property type="term" value="F:guanosine deaminase activity"/>
    <property type="evidence" value="ECO:0007669"/>
    <property type="project" value="TreeGrafter"/>
</dbReference>
<dbReference type="Gene3D" id="3.40.140.10">
    <property type="entry name" value="Cytidine Deaminase, domain 2"/>
    <property type="match status" value="1"/>
</dbReference>
<dbReference type="FunFam" id="3.40.140.10:FF:000051">
    <property type="entry name" value="Nucleoside deaminase"/>
    <property type="match status" value="1"/>
</dbReference>
<dbReference type="Proteomes" id="UP001168146">
    <property type="component" value="Unassembled WGS sequence"/>
</dbReference>
<proteinExistence type="predicted"/>
<dbReference type="EMBL" id="JASUXU010000015">
    <property type="protein sequence ID" value="KAK0322674.1"/>
    <property type="molecule type" value="Genomic_DNA"/>
</dbReference>
<dbReference type="PROSITE" id="PS51747">
    <property type="entry name" value="CYT_DCMP_DEAMINASES_2"/>
    <property type="match status" value="1"/>
</dbReference>
<dbReference type="AlphaFoldDB" id="A0AAN6FTT1"/>
<dbReference type="InterPro" id="IPR016193">
    <property type="entry name" value="Cytidine_deaminase-like"/>
</dbReference>
<dbReference type="InterPro" id="IPR002125">
    <property type="entry name" value="CMP_dCMP_dom"/>
</dbReference>
<dbReference type="GO" id="GO:0006152">
    <property type="term" value="P:purine nucleoside catabolic process"/>
    <property type="evidence" value="ECO:0007669"/>
    <property type="project" value="TreeGrafter"/>
</dbReference>
<feature type="domain" description="CMP/dCMP-type deaminase" evidence="2">
    <location>
        <begin position="53"/>
        <end position="166"/>
    </location>
</feature>
<sequence length="215" mass="23662">MVVESEYETSGISSGHPVAEHTYPPGKCLPRRGLTASMAGNIFPERPPPPSKDQTESAIEACLVVQRRGVQMGKKPFAAVLVGPDNKTVLLSHSNLDHVNHAESSLARLASSHYTQQFLWQCTLYSTWEPCAMCTATMYWANIGRVVYAASEDQLAKLTGQGNEKNMTMAMPCRKVLEGSQKDIEIIGPLAGLDRKVIDESDEYWAPLREAKLGR</sequence>
<gene>
    <name evidence="3" type="ORF">LTR82_006130</name>
</gene>
<evidence type="ECO:0000313" key="3">
    <source>
        <dbReference type="EMBL" id="KAK0322674.1"/>
    </source>
</evidence>
<evidence type="ECO:0000313" key="4">
    <source>
        <dbReference type="Proteomes" id="UP001168146"/>
    </source>
</evidence>
<name>A0AAN6FTT1_9PEZI</name>
<comment type="caution">
    <text evidence="3">The sequence shown here is derived from an EMBL/GenBank/DDBJ whole genome shotgun (WGS) entry which is preliminary data.</text>
</comment>
<dbReference type="Pfam" id="PF00383">
    <property type="entry name" value="dCMP_cyt_deam_1"/>
    <property type="match status" value="1"/>
</dbReference>
<dbReference type="PANTHER" id="PTHR11079">
    <property type="entry name" value="CYTOSINE DEAMINASE FAMILY MEMBER"/>
    <property type="match status" value="1"/>
</dbReference>
<protein>
    <recommendedName>
        <fullName evidence="2">CMP/dCMP-type deaminase domain-containing protein</fullName>
    </recommendedName>
</protein>
<evidence type="ECO:0000256" key="1">
    <source>
        <dbReference type="SAM" id="MobiDB-lite"/>
    </source>
</evidence>
<dbReference type="PANTHER" id="PTHR11079:SF161">
    <property type="entry name" value="CMP_DCMP-TYPE DEAMINASE DOMAIN-CONTAINING PROTEIN"/>
    <property type="match status" value="1"/>
</dbReference>
<dbReference type="SUPFAM" id="SSF53927">
    <property type="entry name" value="Cytidine deaminase-like"/>
    <property type="match status" value="1"/>
</dbReference>
<reference evidence="3" key="1">
    <citation type="submission" date="2021-12" db="EMBL/GenBank/DDBJ databases">
        <title>Black yeast isolated from Biological Soil Crust.</title>
        <authorList>
            <person name="Kurbessoian T."/>
        </authorList>
    </citation>
    <scope>NUCLEOTIDE SEQUENCE</scope>
    <source>
        <strain evidence="3">CCFEE 5208</strain>
    </source>
</reference>
<feature type="region of interest" description="Disordered" evidence="1">
    <location>
        <begin position="1"/>
        <end position="25"/>
    </location>
</feature>
<evidence type="ECO:0000259" key="2">
    <source>
        <dbReference type="PROSITE" id="PS51747"/>
    </source>
</evidence>
<accession>A0AAN6FTT1</accession>
<dbReference type="CDD" id="cd01285">
    <property type="entry name" value="nucleoside_deaminase"/>
    <property type="match status" value="1"/>
</dbReference>
<organism evidence="3 4">
    <name type="scientific">Friedmanniomyces endolithicus</name>
    <dbReference type="NCBI Taxonomy" id="329885"/>
    <lineage>
        <taxon>Eukaryota</taxon>
        <taxon>Fungi</taxon>
        <taxon>Dikarya</taxon>
        <taxon>Ascomycota</taxon>
        <taxon>Pezizomycotina</taxon>
        <taxon>Dothideomycetes</taxon>
        <taxon>Dothideomycetidae</taxon>
        <taxon>Mycosphaerellales</taxon>
        <taxon>Teratosphaeriaceae</taxon>
        <taxon>Friedmanniomyces</taxon>
    </lineage>
</organism>